<evidence type="ECO:0000313" key="2">
    <source>
        <dbReference type="EMBL" id="KAF0980169.1"/>
    </source>
</evidence>
<dbReference type="VEuPathDB" id="AmoebaDB:NfTy_029340"/>
<gene>
    <name evidence="2" type="ORF">FDP41_013383</name>
</gene>
<sequence>MSEVSNSSTALPSSTIQGVLNTSRSASASTSTTTTTATTSYQTSSSCPTVHPQVLQQDRITSEGGEEDSIGSQAHQLRRGSPPTRNLKTQGDVDSIRNLQNRRTSTSTNELSTLKQYGKSRSSNDPSKLLGTRDTRKSKIPLPINFKEVDRKWKCVEDKHATISRTYEVEGVSTTLQALQQQFDWSDTEKSHAPIPLKTRHRFWKDLSHLDDCNTRFVLIEKNLVRAEKHKKDLRKEEEQQIAVGYRFRMFGKVKVPSRVPSMSIENLPSVTSQNNLLQVSPNGMLKRKPSERVFKAIEEAPKTEVIVDMPFDLSLSDYLKFVREKQPPDVTSQTDGPVSPSPRLTSTSNNIFLNDTTPRGGSLLTKRKTENKSKEMKEEYTKNPNLFEMLLTLDKKTRDQIDRDLLRKQKDLPMKKQRSSSISDNIICNIPSVYQSLSNFGKMIPKDASLNESIQVSTPDEEVMKRKRLSIRNMSKKSILPSRGIDPSNPLFYVFRVGLLNDVIPR</sequence>
<keyword evidence="3" id="KW-1185">Reference proteome</keyword>
<evidence type="ECO:0000313" key="3">
    <source>
        <dbReference type="Proteomes" id="UP000444721"/>
    </source>
</evidence>
<feature type="compositionally biased region" description="Low complexity" evidence="1">
    <location>
        <begin position="22"/>
        <end position="46"/>
    </location>
</feature>
<comment type="caution">
    <text evidence="2">The sequence shown here is derived from an EMBL/GenBank/DDBJ whole genome shotgun (WGS) entry which is preliminary data.</text>
</comment>
<proteinExistence type="predicted"/>
<name>A0A6A5C4D1_NAEFO</name>
<dbReference type="AlphaFoldDB" id="A0A6A5C4D1"/>
<accession>A0A6A5C4D1</accession>
<dbReference type="RefSeq" id="XP_044564882.1">
    <property type="nucleotide sequence ID" value="XM_044704007.1"/>
</dbReference>
<dbReference type="VEuPathDB" id="AmoebaDB:FDP41_013383"/>
<feature type="compositionally biased region" description="Polar residues" evidence="1">
    <location>
        <begin position="330"/>
        <end position="360"/>
    </location>
</feature>
<feature type="region of interest" description="Disordered" evidence="1">
    <location>
        <begin position="1"/>
        <end position="136"/>
    </location>
</feature>
<dbReference type="OrthoDB" id="10448255at2759"/>
<dbReference type="GeneID" id="68120598"/>
<dbReference type="EMBL" id="VFQX01000019">
    <property type="protein sequence ID" value="KAF0980169.1"/>
    <property type="molecule type" value="Genomic_DNA"/>
</dbReference>
<evidence type="ECO:0000256" key="1">
    <source>
        <dbReference type="SAM" id="MobiDB-lite"/>
    </source>
</evidence>
<feature type="region of interest" description="Disordered" evidence="1">
    <location>
        <begin position="327"/>
        <end position="379"/>
    </location>
</feature>
<feature type="compositionally biased region" description="Polar residues" evidence="1">
    <location>
        <begin position="1"/>
        <end position="21"/>
    </location>
</feature>
<dbReference type="Proteomes" id="UP000444721">
    <property type="component" value="Unassembled WGS sequence"/>
</dbReference>
<protein>
    <submittedName>
        <fullName evidence="2">Uncharacterized protein</fullName>
    </submittedName>
</protein>
<organism evidence="2 3">
    <name type="scientific">Naegleria fowleri</name>
    <name type="common">Brain eating amoeba</name>
    <dbReference type="NCBI Taxonomy" id="5763"/>
    <lineage>
        <taxon>Eukaryota</taxon>
        <taxon>Discoba</taxon>
        <taxon>Heterolobosea</taxon>
        <taxon>Tetramitia</taxon>
        <taxon>Eutetramitia</taxon>
        <taxon>Vahlkampfiidae</taxon>
        <taxon>Naegleria</taxon>
    </lineage>
</organism>
<reference evidence="2 3" key="1">
    <citation type="journal article" date="2019" name="Sci. Rep.">
        <title>Nanopore sequencing improves the draft genome of the human pathogenic amoeba Naegleria fowleri.</title>
        <authorList>
            <person name="Liechti N."/>
            <person name="Schurch N."/>
            <person name="Bruggmann R."/>
            <person name="Wittwer M."/>
        </authorList>
    </citation>
    <scope>NUCLEOTIDE SEQUENCE [LARGE SCALE GENOMIC DNA]</scope>
    <source>
        <strain evidence="2 3">ATCC 30894</strain>
    </source>
</reference>
<feature type="compositionally biased region" description="Polar residues" evidence="1">
    <location>
        <begin position="97"/>
        <end position="126"/>
    </location>
</feature>
<feature type="compositionally biased region" description="Basic and acidic residues" evidence="1">
    <location>
        <begin position="368"/>
        <end position="379"/>
    </location>
</feature>